<dbReference type="SUPFAM" id="SSF54160">
    <property type="entry name" value="Chromo domain-like"/>
    <property type="match status" value="1"/>
</dbReference>
<dbReference type="WBParaSite" id="GPLIN_001306100">
    <property type="protein sequence ID" value="GPLIN_001306100"/>
    <property type="gene ID" value="GPLIN_001306100"/>
</dbReference>
<dbReference type="CDD" id="cd00024">
    <property type="entry name" value="CD_CSD"/>
    <property type="match status" value="1"/>
</dbReference>
<evidence type="ECO:0000313" key="4">
    <source>
        <dbReference type="WBParaSite" id="GPLIN_001306100"/>
    </source>
</evidence>
<reference evidence="4" key="2">
    <citation type="submission" date="2016-06" db="UniProtKB">
        <authorList>
            <consortium name="WormBaseParasite"/>
        </authorList>
    </citation>
    <scope>IDENTIFICATION</scope>
</reference>
<dbReference type="Proteomes" id="UP000050741">
    <property type="component" value="Unassembled WGS sequence"/>
</dbReference>
<dbReference type="InterPro" id="IPR000953">
    <property type="entry name" value="Chromo/chromo_shadow_dom"/>
</dbReference>
<sequence>MPDEAKQLWNSRVNAKPHGCLALHLQNMRTCPYCRRVARTEQTKPTERWQNLVRVHNQQIQANINAGGGIYTGIPPRSPRTPSPPIQEQQQQQQHHHRQRAQRRPNMDRTYEISAIVCSRRTEDDQSRELRIHWRGFAYREDAWENKSEIERQAPLIYGAWCQMHDAGHTPPFDQFFPERPQPWMTNVRAGRHIPEPTNINKSSNPEKLDSLETLDRPARLILSKMVKMKWILKPSSLASCSSWMKTLTTMPDLDHLGNPKDPDNLDSPDSLTEWKQSMFKTPCTMSLMRTINGANLSLFKMARMMELFKMSRTMHLESLASVCLVIVACIGHMGYKAAPVIVQVSKACDKEKNRVPAGGATVAKRRHGGEHSLLGRLRVRLLHHCPDDDCRMYLLTSLSLLPLVIVQVSKASDAHQRAGVI</sequence>
<dbReference type="InterPro" id="IPR016197">
    <property type="entry name" value="Chromo-like_dom_sf"/>
</dbReference>
<feature type="domain" description="Chromo" evidence="2">
    <location>
        <begin position="111"/>
        <end position="173"/>
    </location>
</feature>
<organism evidence="3 4">
    <name type="scientific">Globodera pallida</name>
    <name type="common">Potato cyst nematode worm</name>
    <name type="synonym">Heterodera pallida</name>
    <dbReference type="NCBI Taxonomy" id="36090"/>
    <lineage>
        <taxon>Eukaryota</taxon>
        <taxon>Metazoa</taxon>
        <taxon>Ecdysozoa</taxon>
        <taxon>Nematoda</taxon>
        <taxon>Chromadorea</taxon>
        <taxon>Rhabditida</taxon>
        <taxon>Tylenchina</taxon>
        <taxon>Tylenchomorpha</taxon>
        <taxon>Tylenchoidea</taxon>
        <taxon>Heteroderidae</taxon>
        <taxon>Heteroderinae</taxon>
        <taxon>Globodera</taxon>
    </lineage>
</organism>
<dbReference type="Gene3D" id="2.40.50.40">
    <property type="match status" value="1"/>
</dbReference>
<proteinExistence type="predicted"/>
<evidence type="ECO:0000256" key="1">
    <source>
        <dbReference type="SAM" id="MobiDB-lite"/>
    </source>
</evidence>
<accession>A0A183CJK5</accession>
<protein>
    <submittedName>
        <fullName evidence="4">Chromo domain-containing protein</fullName>
    </submittedName>
</protein>
<feature type="compositionally biased region" description="Pro residues" evidence="1">
    <location>
        <begin position="76"/>
        <end position="85"/>
    </location>
</feature>
<dbReference type="InterPro" id="IPR023780">
    <property type="entry name" value="Chromo_domain"/>
</dbReference>
<reference evidence="3" key="1">
    <citation type="submission" date="2014-05" db="EMBL/GenBank/DDBJ databases">
        <title>The genome and life-stage specific transcriptomes of Globodera pallida elucidate key aspects of plant parasitism by a cyst nematode.</title>
        <authorList>
            <person name="Cotton J.A."/>
            <person name="Lilley C.J."/>
            <person name="Jones L.M."/>
            <person name="Kikuchi T."/>
            <person name="Reid A.J."/>
            <person name="Thorpe P."/>
            <person name="Tsai I.J."/>
            <person name="Beasley H."/>
            <person name="Blok V."/>
            <person name="Cock P.J.A."/>
            <person name="Van den Akker S.E."/>
            <person name="Holroyd N."/>
            <person name="Hunt M."/>
            <person name="Mantelin S."/>
            <person name="Naghra H."/>
            <person name="Pain A."/>
            <person name="Palomares-Rius J.E."/>
            <person name="Zarowiecki M."/>
            <person name="Berriman M."/>
            <person name="Jones J.T."/>
            <person name="Urwin P.E."/>
        </authorList>
    </citation>
    <scope>NUCLEOTIDE SEQUENCE [LARGE SCALE GENOMIC DNA]</scope>
    <source>
        <strain evidence="3">Lindley</strain>
    </source>
</reference>
<evidence type="ECO:0000259" key="2">
    <source>
        <dbReference type="PROSITE" id="PS50013"/>
    </source>
</evidence>
<evidence type="ECO:0000313" key="3">
    <source>
        <dbReference type="Proteomes" id="UP000050741"/>
    </source>
</evidence>
<name>A0A183CJK5_GLOPA</name>
<dbReference type="PROSITE" id="PS50013">
    <property type="entry name" value="CHROMO_2"/>
    <property type="match status" value="1"/>
</dbReference>
<dbReference type="Pfam" id="PF00385">
    <property type="entry name" value="Chromo"/>
    <property type="match status" value="1"/>
</dbReference>
<dbReference type="AlphaFoldDB" id="A0A183CJK5"/>
<feature type="region of interest" description="Disordered" evidence="1">
    <location>
        <begin position="66"/>
        <end position="110"/>
    </location>
</feature>
<keyword evidence="3" id="KW-1185">Reference proteome</keyword>
<feature type="compositionally biased region" description="Basic residues" evidence="1">
    <location>
        <begin position="94"/>
        <end position="103"/>
    </location>
</feature>